<keyword evidence="2" id="KW-1185">Reference proteome</keyword>
<proteinExistence type="predicted"/>
<name>A0A1Y6CWN5_9BACT</name>
<dbReference type="Proteomes" id="UP000192907">
    <property type="component" value="Unassembled WGS sequence"/>
</dbReference>
<evidence type="ECO:0000313" key="1">
    <source>
        <dbReference type="EMBL" id="SMF80363.1"/>
    </source>
</evidence>
<evidence type="ECO:0000313" key="2">
    <source>
        <dbReference type="Proteomes" id="UP000192907"/>
    </source>
</evidence>
<dbReference type="OrthoDB" id="3393486at2"/>
<dbReference type="RefSeq" id="WP_132325585.1">
    <property type="nucleotide sequence ID" value="NZ_FWZT01000035.1"/>
</dbReference>
<gene>
    <name evidence="1" type="ORF">SAMN06296036_1352</name>
</gene>
<dbReference type="AlphaFoldDB" id="A0A1Y6CWN5"/>
<sequence>MITLFRKKLSPSSIRELSEIFDTCIQHLESSTDSDWSELGVKEIIKLVHKSKKILAKGKAPSMSSINYLFMPTGPLQETAMQNGWVDEYLALAGKVDSIVEKI</sequence>
<accession>A0A1Y6CWN5</accession>
<protein>
    <submittedName>
        <fullName evidence="1">Uncharacterized protein</fullName>
    </submittedName>
</protein>
<dbReference type="EMBL" id="FWZT01000035">
    <property type="protein sequence ID" value="SMF80363.1"/>
    <property type="molecule type" value="Genomic_DNA"/>
</dbReference>
<reference evidence="2" key="1">
    <citation type="submission" date="2017-04" db="EMBL/GenBank/DDBJ databases">
        <authorList>
            <person name="Varghese N."/>
            <person name="Submissions S."/>
        </authorList>
    </citation>
    <scope>NUCLEOTIDE SEQUENCE [LARGE SCALE GENOMIC DNA]</scope>
    <source>
        <strain evidence="2">RKEM611</strain>
    </source>
</reference>
<organism evidence="1 2">
    <name type="scientific">Pseudobacteriovorax antillogorgiicola</name>
    <dbReference type="NCBI Taxonomy" id="1513793"/>
    <lineage>
        <taxon>Bacteria</taxon>
        <taxon>Pseudomonadati</taxon>
        <taxon>Bdellovibrionota</taxon>
        <taxon>Oligoflexia</taxon>
        <taxon>Oligoflexales</taxon>
        <taxon>Pseudobacteriovoracaceae</taxon>
        <taxon>Pseudobacteriovorax</taxon>
    </lineage>
</organism>